<protein>
    <submittedName>
        <fullName evidence="1">Glycosyltransferase</fullName>
    </submittedName>
</protein>
<keyword evidence="2" id="KW-1185">Reference proteome</keyword>
<dbReference type="Pfam" id="PF09837">
    <property type="entry name" value="DUF2064"/>
    <property type="match status" value="1"/>
</dbReference>
<dbReference type="AlphaFoldDB" id="A0A4Y9QYX3"/>
<gene>
    <name evidence="1" type="ORF">E4S40_03615</name>
</gene>
<evidence type="ECO:0000313" key="2">
    <source>
        <dbReference type="Proteomes" id="UP000297647"/>
    </source>
</evidence>
<reference evidence="1 2" key="1">
    <citation type="submission" date="2019-03" db="EMBL/GenBank/DDBJ databases">
        <title>Algoriphagus sp. nov, a new strain isolated from root system soil of mangrove plant Kandelia.</title>
        <authorList>
            <person name="Yin Q."/>
            <person name="Wang K."/>
            <person name="Song Z."/>
        </authorList>
    </citation>
    <scope>NUCLEOTIDE SEQUENCE [LARGE SCALE GENOMIC DNA]</scope>
    <source>
        <strain evidence="1 2">XY-J91</strain>
    </source>
</reference>
<name>A0A4Y9QYX3_9BACT</name>
<sequence>MRKEAIIIFQKNPEKGRVKTRLAADIGEDQALEVYLKLCEICYKTCNSYPADKFLFFDSYLPSDIIPGAEGFQYLIQDAGDLGNKMNEALQRILGKGYEKVVLIGTDCPELTSEHLKQAFEYLEYNDVVLGPALDGGYYLVGVKNKVPEIFDGIPWSTNEVLKKTIKKCTSIGLSYKSLTELSDLDTLDDWNRLKYLIVGNPG</sequence>
<evidence type="ECO:0000313" key="1">
    <source>
        <dbReference type="EMBL" id="TFV97741.1"/>
    </source>
</evidence>
<dbReference type="NCBIfam" id="TIGR04282">
    <property type="entry name" value="glyco_like_cofC"/>
    <property type="match status" value="1"/>
</dbReference>
<accession>A0A4Y9QYX3</accession>
<dbReference type="SUPFAM" id="SSF53448">
    <property type="entry name" value="Nucleotide-diphospho-sugar transferases"/>
    <property type="match status" value="1"/>
</dbReference>
<proteinExistence type="predicted"/>
<comment type="caution">
    <text evidence="1">The sequence shown here is derived from an EMBL/GenBank/DDBJ whole genome shotgun (WGS) entry which is preliminary data.</text>
</comment>
<dbReference type="EMBL" id="SPSB01000001">
    <property type="protein sequence ID" value="TFV97741.1"/>
    <property type="molecule type" value="Genomic_DNA"/>
</dbReference>
<dbReference type="PANTHER" id="PTHR36529:SF1">
    <property type="entry name" value="GLYCOSYLTRANSFERASE"/>
    <property type="match status" value="1"/>
</dbReference>
<dbReference type="PANTHER" id="PTHR36529">
    <property type="entry name" value="SLL1095 PROTEIN"/>
    <property type="match status" value="1"/>
</dbReference>
<dbReference type="InterPro" id="IPR029044">
    <property type="entry name" value="Nucleotide-diphossugar_trans"/>
</dbReference>
<dbReference type="InterPro" id="IPR018641">
    <property type="entry name" value="Trfase_1_rSAM/seldom-assoc"/>
</dbReference>
<organism evidence="1 2">
    <name type="scientific">Algoriphagus kandeliae</name>
    <dbReference type="NCBI Taxonomy" id="2562278"/>
    <lineage>
        <taxon>Bacteria</taxon>
        <taxon>Pseudomonadati</taxon>
        <taxon>Bacteroidota</taxon>
        <taxon>Cytophagia</taxon>
        <taxon>Cytophagales</taxon>
        <taxon>Cyclobacteriaceae</taxon>
        <taxon>Algoriphagus</taxon>
    </lineage>
</organism>
<dbReference type="GO" id="GO:0016740">
    <property type="term" value="F:transferase activity"/>
    <property type="evidence" value="ECO:0007669"/>
    <property type="project" value="UniProtKB-KW"/>
</dbReference>
<dbReference type="Proteomes" id="UP000297647">
    <property type="component" value="Unassembled WGS sequence"/>
</dbReference>
<dbReference type="RefSeq" id="WP_135070947.1">
    <property type="nucleotide sequence ID" value="NZ_SPSB01000001.1"/>
</dbReference>
<keyword evidence="1" id="KW-0808">Transferase</keyword>
<dbReference type="Gene3D" id="3.90.550.10">
    <property type="entry name" value="Spore Coat Polysaccharide Biosynthesis Protein SpsA, Chain A"/>
    <property type="match status" value="1"/>
</dbReference>
<dbReference type="OrthoDB" id="9798250at2"/>